<name>A0A4R7NJ15_9GAMM</name>
<dbReference type="OrthoDB" id="27442at2"/>
<dbReference type="SUPFAM" id="SSF55729">
    <property type="entry name" value="Acyl-CoA N-acyltransferases (Nat)"/>
    <property type="match status" value="1"/>
</dbReference>
<accession>A0A4R7NJ15</accession>
<keyword evidence="5" id="KW-0689">Ribosomal protein</keyword>
<dbReference type="InterPro" id="IPR050832">
    <property type="entry name" value="Bact_Acetyltransf"/>
</dbReference>
<dbReference type="Gene3D" id="3.40.630.30">
    <property type="match status" value="1"/>
</dbReference>
<gene>
    <name evidence="5" type="ORF">C8E00_10688</name>
</gene>
<keyword evidence="6" id="KW-1185">Reference proteome</keyword>
<dbReference type="Proteomes" id="UP000295380">
    <property type="component" value="Unassembled WGS sequence"/>
</dbReference>
<dbReference type="GO" id="GO:0005840">
    <property type="term" value="C:ribosome"/>
    <property type="evidence" value="ECO:0007669"/>
    <property type="project" value="UniProtKB-KW"/>
</dbReference>
<dbReference type="GO" id="GO:0016747">
    <property type="term" value="F:acyltransferase activity, transferring groups other than amino-acyl groups"/>
    <property type="evidence" value="ECO:0007669"/>
    <property type="project" value="InterPro"/>
</dbReference>
<dbReference type="InterPro" id="IPR016181">
    <property type="entry name" value="Acyl_CoA_acyltransferase"/>
</dbReference>
<proteinExistence type="predicted"/>
<keyword evidence="2" id="KW-0012">Acyltransferase</keyword>
<dbReference type="PANTHER" id="PTHR43877">
    <property type="entry name" value="AMINOALKYLPHOSPHONATE N-ACETYLTRANSFERASE-RELATED-RELATED"/>
    <property type="match status" value="1"/>
</dbReference>
<evidence type="ECO:0000313" key="5">
    <source>
        <dbReference type="EMBL" id="TDU20438.1"/>
    </source>
</evidence>
<dbReference type="RefSeq" id="WP_133697960.1">
    <property type="nucleotide sequence ID" value="NZ_SOBR01000006.1"/>
</dbReference>
<evidence type="ECO:0000256" key="1">
    <source>
        <dbReference type="ARBA" id="ARBA00022679"/>
    </source>
</evidence>
<feature type="compositionally biased region" description="Basic and acidic residues" evidence="3">
    <location>
        <begin position="167"/>
        <end position="179"/>
    </location>
</feature>
<dbReference type="Pfam" id="PF00583">
    <property type="entry name" value="Acetyltransf_1"/>
    <property type="match status" value="1"/>
</dbReference>
<dbReference type="PROSITE" id="PS51186">
    <property type="entry name" value="GNAT"/>
    <property type="match status" value="1"/>
</dbReference>
<evidence type="ECO:0000313" key="6">
    <source>
        <dbReference type="Proteomes" id="UP000295380"/>
    </source>
</evidence>
<protein>
    <submittedName>
        <fullName evidence="5">Ribosomal protein S18 acetylase RimI-like enzyme</fullName>
    </submittedName>
</protein>
<organism evidence="5 6">
    <name type="scientific">Chromohalobacter marismortui</name>
    <dbReference type="NCBI Taxonomy" id="42055"/>
    <lineage>
        <taxon>Bacteria</taxon>
        <taxon>Pseudomonadati</taxon>
        <taxon>Pseudomonadota</taxon>
        <taxon>Gammaproteobacteria</taxon>
        <taxon>Oceanospirillales</taxon>
        <taxon>Halomonadaceae</taxon>
        <taxon>Chromohalobacter</taxon>
    </lineage>
</organism>
<evidence type="ECO:0000256" key="2">
    <source>
        <dbReference type="ARBA" id="ARBA00023315"/>
    </source>
</evidence>
<feature type="domain" description="N-acetyltransferase" evidence="4">
    <location>
        <begin position="3"/>
        <end position="151"/>
    </location>
</feature>
<evidence type="ECO:0000256" key="3">
    <source>
        <dbReference type="SAM" id="MobiDB-lite"/>
    </source>
</evidence>
<sequence>MLCSLRPAVVADLDVLCQLEATCFDGDRFTRRQLGYLLARANAHTLVAVSTDNERAVGYATLLFRRNSQTARLYSFCVSQEARGGGVGRALLEALEREVSRRGLTRMQLEVRADNRVALGLYRRMGFSPRRWLEEYYVDGCAAWQMDKALPATGRDATTPDTPADGQRQDGDCREHARIAPDLSPARK</sequence>
<keyword evidence="5" id="KW-0687">Ribonucleoprotein</keyword>
<dbReference type="AlphaFoldDB" id="A0A4R7NJ15"/>
<feature type="region of interest" description="Disordered" evidence="3">
    <location>
        <begin position="152"/>
        <end position="188"/>
    </location>
</feature>
<dbReference type="InterPro" id="IPR000182">
    <property type="entry name" value="GNAT_dom"/>
</dbReference>
<keyword evidence="1" id="KW-0808">Transferase</keyword>
<dbReference type="EMBL" id="SOBR01000006">
    <property type="protein sequence ID" value="TDU20438.1"/>
    <property type="molecule type" value="Genomic_DNA"/>
</dbReference>
<dbReference type="CDD" id="cd04301">
    <property type="entry name" value="NAT_SF"/>
    <property type="match status" value="1"/>
</dbReference>
<evidence type="ECO:0000259" key="4">
    <source>
        <dbReference type="PROSITE" id="PS51186"/>
    </source>
</evidence>
<reference evidence="5 6" key="1">
    <citation type="submission" date="2019-03" db="EMBL/GenBank/DDBJ databases">
        <title>Genomic Encyclopedia of Type Strains, Phase IV (KMG-IV): sequencing the most valuable type-strain genomes for metagenomic binning, comparative biology and taxonomic classification.</title>
        <authorList>
            <person name="Goeker M."/>
        </authorList>
    </citation>
    <scope>NUCLEOTIDE SEQUENCE [LARGE SCALE GENOMIC DNA]</scope>
    <source>
        <strain evidence="5 6">DSM 6770</strain>
    </source>
</reference>
<comment type="caution">
    <text evidence="5">The sequence shown here is derived from an EMBL/GenBank/DDBJ whole genome shotgun (WGS) entry which is preliminary data.</text>
</comment>